<reference evidence="7 8" key="1">
    <citation type="submission" date="2018-06" db="EMBL/GenBank/DDBJ databases">
        <title>Extensive metabolic versatility and redundancy in microbially diverse, dynamic hydrothermal sediments.</title>
        <authorList>
            <person name="Dombrowski N."/>
            <person name="Teske A."/>
            <person name="Baker B.J."/>
        </authorList>
    </citation>
    <scope>NUCLEOTIDE SEQUENCE [LARGE SCALE GENOMIC DNA]</scope>
    <source>
        <strain evidence="7">B66_G16</strain>
    </source>
</reference>
<name>A0A497ES38_9CREN</name>
<dbReference type="PANTHER" id="PTHR30569">
    <property type="entry name" value="CYTOSINE TRANSPORTER CODB"/>
    <property type="match status" value="1"/>
</dbReference>
<feature type="transmembrane region" description="Helical" evidence="6">
    <location>
        <begin position="140"/>
        <end position="158"/>
    </location>
</feature>
<feature type="transmembrane region" description="Helical" evidence="6">
    <location>
        <begin position="269"/>
        <end position="288"/>
    </location>
</feature>
<keyword evidence="3 6" id="KW-0812">Transmembrane</keyword>
<evidence type="ECO:0000256" key="5">
    <source>
        <dbReference type="ARBA" id="ARBA00023136"/>
    </source>
</evidence>
<feature type="transmembrane region" description="Helical" evidence="6">
    <location>
        <begin position="206"/>
        <end position="228"/>
    </location>
</feature>
<dbReference type="Proteomes" id="UP000278475">
    <property type="component" value="Unassembled WGS sequence"/>
</dbReference>
<feature type="transmembrane region" description="Helical" evidence="6">
    <location>
        <begin position="343"/>
        <end position="368"/>
    </location>
</feature>
<comment type="similarity">
    <text evidence="2">Belongs to the purine-cytosine permease (2.A.39) family.</text>
</comment>
<accession>A0A497ES38</accession>
<evidence type="ECO:0000256" key="1">
    <source>
        <dbReference type="ARBA" id="ARBA00004141"/>
    </source>
</evidence>
<dbReference type="InterPro" id="IPR001248">
    <property type="entry name" value="Pur-cyt_permease"/>
</dbReference>
<feature type="transmembrane region" description="Helical" evidence="6">
    <location>
        <begin position="317"/>
        <end position="337"/>
    </location>
</feature>
<gene>
    <name evidence="7" type="ORF">DRJ31_02815</name>
</gene>
<evidence type="ECO:0000256" key="6">
    <source>
        <dbReference type="SAM" id="Phobius"/>
    </source>
</evidence>
<evidence type="ECO:0000313" key="8">
    <source>
        <dbReference type="Proteomes" id="UP000278475"/>
    </source>
</evidence>
<feature type="transmembrane region" description="Helical" evidence="6">
    <location>
        <begin position="240"/>
        <end position="263"/>
    </location>
</feature>
<evidence type="ECO:0000256" key="4">
    <source>
        <dbReference type="ARBA" id="ARBA00022989"/>
    </source>
</evidence>
<dbReference type="EMBL" id="QMQV01000015">
    <property type="protein sequence ID" value="RLE50019.1"/>
    <property type="molecule type" value="Genomic_DNA"/>
</dbReference>
<dbReference type="GO" id="GO:0005886">
    <property type="term" value="C:plasma membrane"/>
    <property type="evidence" value="ECO:0007669"/>
    <property type="project" value="TreeGrafter"/>
</dbReference>
<comment type="subcellular location">
    <subcellularLocation>
        <location evidence="1">Membrane</location>
        <topology evidence="1">Multi-pass membrane protein</topology>
    </subcellularLocation>
</comment>
<feature type="transmembrane region" description="Helical" evidence="6">
    <location>
        <begin position="31"/>
        <end position="54"/>
    </location>
</feature>
<dbReference type="Pfam" id="PF02133">
    <property type="entry name" value="Transp_cyt_pur"/>
    <property type="match status" value="1"/>
</dbReference>
<sequence>MSGEKKIEDFYGDYATLTVPAEERRSTLNLFMVYMGVLAVVAAIFAGSGLAAMYDVSTMLHVALAGNIVLGIFGALTAYPGGVTRANTYMLLRYPLGRVGAMIGALIIAGISCGILWFAVETWLFGLTTSVIYPGHWLTSIAAASIWGGILMMITAYMGYRSISILSYITVPFWYVLCIIGFFSALDFSGVSYQAMWQLGPEQMAPIGTGITYVIGLYAAGCVITSDVSRYGVKPWSGSLAWALHVTIFMTTLLFIGGVMTLATGSPNVIVAIANIGLGAGALLLAILGQWTTNDNNLWSGSLAFVNVFPKFKRGTWVLILGVIGTFIAGIWAGVYGMSLDPFIAFGTMLGCFIPPVGGVLIADFYIFRRFVLGIKDPAQRYKFGPGTKYGAINVPGIIALFVGGFIGWLTTLPNYAFGVPALNAIFASIILYLVLIILMHKAGIRYEVGTWIEKETGF</sequence>
<keyword evidence="4 6" id="KW-1133">Transmembrane helix</keyword>
<dbReference type="InterPro" id="IPR030191">
    <property type="entry name" value="CodB"/>
</dbReference>
<dbReference type="PANTHER" id="PTHR30569:SF0">
    <property type="entry name" value="CYTOSINE PERMEASE"/>
    <property type="match status" value="1"/>
</dbReference>
<dbReference type="GO" id="GO:0015209">
    <property type="term" value="F:cytosine transmembrane transporter activity"/>
    <property type="evidence" value="ECO:0007669"/>
    <property type="project" value="InterPro"/>
</dbReference>
<protein>
    <recommendedName>
        <fullName evidence="9">Cytosine permease</fullName>
    </recommendedName>
</protein>
<feature type="transmembrane region" description="Helical" evidence="6">
    <location>
        <begin position="99"/>
        <end position="120"/>
    </location>
</feature>
<feature type="transmembrane region" description="Helical" evidence="6">
    <location>
        <begin position="416"/>
        <end position="439"/>
    </location>
</feature>
<evidence type="ECO:0008006" key="9">
    <source>
        <dbReference type="Google" id="ProtNLM"/>
    </source>
</evidence>
<comment type="caution">
    <text evidence="7">The sequence shown here is derived from an EMBL/GenBank/DDBJ whole genome shotgun (WGS) entry which is preliminary data.</text>
</comment>
<keyword evidence="5 6" id="KW-0472">Membrane</keyword>
<evidence type="ECO:0000313" key="7">
    <source>
        <dbReference type="EMBL" id="RLE50019.1"/>
    </source>
</evidence>
<dbReference type="AlphaFoldDB" id="A0A497ES38"/>
<organism evidence="7 8">
    <name type="scientific">Thermoproteota archaeon</name>
    <dbReference type="NCBI Taxonomy" id="2056631"/>
    <lineage>
        <taxon>Archaea</taxon>
        <taxon>Thermoproteota</taxon>
    </lineage>
</organism>
<feature type="transmembrane region" description="Helical" evidence="6">
    <location>
        <begin position="389"/>
        <end position="410"/>
    </location>
</feature>
<proteinExistence type="inferred from homology"/>
<evidence type="ECO:0000256" key="3">
    <source>
        <dbReference type="ARBA" id="ARBA00022692"/>
    </source>
</evidence>
<feature type="transmembrane region" description="Helical" evidence="6">
    <location>
        <begin position="60"/>
        <end position="79"/>
    </location>
</feature>
<evidence type="ECO:0000256" key="2">
    <source>
        <dbReference type="ARBA" id="ARBA00008974"/>
    </source>
</evidence>
<feature type="transmembrane region" description="Helical" evidence="6">
    <location>
        <begin position="165"/>
        <end position="186"/>
    </location>
</feature>
<dbReference type="Gene3D" id="1.10.4160.10">
    <property type="entry name" value="Hydantoin permease"/>
    <property type="match status" value="1"/>
</dbReference>